<name>A0A6J7IPR5_9ZZZZ</name>
<sequence>MPRGSDDLAEVVGDEVRGHADRDAGGTIDEQVRNRCRQHGGFCLAAVVVRIEVDDIFVEARSHAQCCGGQPGLGVAHGGRAVIGGAEIPVPVDHGQTQGEGLGHAYQGVVDRGVAVGVESAHDLADDASTLHMAAIRAQAHLCHLKQDPALHGLEAVAGIRQRSRVDDRVGIFEEGGSHLLRDVDIDDSAVTGRS</sequence>
<organism evidence="1">
    <name type="scientific">freshwater metagenome</name>
    <dbReference type="NCBI Taxonomy" id="449393"/>
    <lineage>
        <taxon>unclassified sequences</taxon>
        <taxon>metagenomes</taxon>
        <taxon>ecological metagenomes</taxon>
    </lineage>
</organism>
<evidence type="ECO:0000313" key="1">
    <source>
        <dbReference type="EMBL" id="CAB4933273.1"/>
    </source>
</evidence>
<gene>
    <name evidence="1" type="ORF">UFOPK3720_00825</name>
</gene>
<dbReference type="EMBL" id="CAFBNB010000139">
    <property type="protein sequence ID" value="CAB4933273.1"/>
    <property type="molecule type" value="Genomic_DNA"/>
</dbReference>
<accession>A0A6J7IPR5</accession>
<proteinExistence type="predicted"/>
<reference evidence="1" key="1">
    <citation type="submission" date="2020-05" db="EMBL/GenBank/DDBJ databases">
        <authorList>
            <person name="Chiriac C."/>
            <person name="Salcher M."/>
            <person name="Ghai R."/>
            <person name="Kavagutti S V."/>
        </authorList>
    </citation>
    <scope>NUCLEOTIDE SEQUENCE</scope>
</reference>
<dbReference type="AlphaFoldDB" id="A0A6J7IPR5"/>
<protein>
    <submittedName>
        <fullName evidence="1">Unannotated protein</fullName>
    </submittedName>
</protein>